<dbReference type="KEGG" id="cpas:Clopa_4280"/>
<evidence type="ECO:0000256" key="1">
    <source>
        <dbReference type="ARBA" id="ARBA00004651"/>
    </source>
</evidence>
<dbReference type="PRINTS" id="PR00173">
    <property type="entry name" value="EDTRNSPORT"/>
</dbReference>
<feature type="transmembrane region" description="Helical" evidence="8">
    <location>
        <begin position="12"/>
        <end position="30"/>
    </location>
</feature>
<evidence type="ECO:0000313" key="9">
    <source>
        <dbReference type="EMBL" id="AGK99001.1"/>
    </source>
</evidence>
<accession>R4KBF9</accession>
<sequence>MKKLKKFRCGLALQIVIGLVLGITVGAIFYGNPAVETYLEPIGQIFLNLIKMIVIPIVFSSLVVGVAGVGDIKKLGRLGGKTIIYFELITTIAIIVGLGAANIFHPGSGVNIHELSKVSIKSYMNTATSSHHSLADTFVNIVPSNFFEALSTGNLLPIIFFSVMFGLGVASIGEKGKPVLNFCQGIADAMFWVTNQVMRTAPIGVFALIGVTISKFGIASLIPLIKLIITTYGAMIFFILVVLGIVAKLAGTSIFKMIRILKDEIILAYTTASSESVLPKIMEKMEKFGCPKAITSFVIPTGYSFNLDGSTLYQSITALFIAQIYGIHMSFPAQINLVIVLLVASKGMAGVPGASFVVLLATLGTVGIPMEGVAFIAGIDRVLDMARTVVNVVGNSLAAVAISKWEGKYNSVKGQEYIENVNSVGEIA</sequence>
<dbReference type="HOGENOM" id="CLU_019375_7_0_9"/>
<evidence type="ECO:0000256" key="7">
    <source>
        <dbReference type="ARBA" id="ARBA00023136"/>
    </source>
</evidence>
<comment type="subcellular location">
    <subcellularLocation>
        <location evidence="1">Cell membrane</location>
        <topology evidence="1">Multi-pass membrane protein</topology>
    </subcellularLocation>
</comment>
<keyword evidence="4 8" id="KW-0812">Transmembrane</keyword>
<dbReference type="InterPro" id="IPR018107">
    <property type="entry name" value="Na-dicarboxylate_symporter_CS"/>
</dbReference>
<evidence type="ECO:0000256" key="6">
    <source>
        <dbReference type="ARBA" id="ARBA00022989"/>
    </source>
</evidence>
<dbReference type="PANTHER" id="PTHR42865:SF7">
    <property type="entry name" value="PROTON_GLUTAMATE-ASPARTATE SYMPORTER"/>
    <property type="match status" value="1"/>
</dbReference>
<dbReference type="PANTHER" id="PTHR42865">
    <property type="entry name" value="PROTON/GLUTAMATE-ASPARTATE SYMPORTER"/>
    <property type="match status" value="1"/>
</dbReference>
<dbReference type="AlphaFoldDB" id="R4KBF9"/>
<dbReference type="GO" id="GO:0006835">
    <property type="term" value="P:dicarboxylic acid transport"/>
    <property type="evidence" value="ECO:0007669"/>
    <property type="project" value="TreeGrafter"/>
</dbReference>
<evidence type="ECO:0000256" key="5">
    <source>
        <dbReference type="ARBA" id="ARBA00022847"/>
    </source>
</evidence>
<feature type="transmembrane region" description="Helical" evidence="8">
    <location>
        <begin position="231"/>
        <end position="251"/>
    </location>
</feature>
<keyword evidence="7 8" id="KW-0472">Membrane</keyword>
<organism evidence="9 10">
    <name type="scientific">Clostridium pasteurianum BC1</name>
    <dbReference type="NCBI Taxonomy" id="86416"/>
    <lineage>
        <taxon>Bacteria</taxon>
        <taxon>Bacillati</taxon>
        <taxon>Bacillota</taxon>
        <taxon>Clostridia</taxon>
        <taxon>Eubacteriales</taxon>
        <taxon>Clostridiaceae</taxon>
        <taxon>Clostridium</taxon>
    </lineage>
</organism>
<proteinExistence type="predicted"/>
<dbReference type="PROSITE" id="PS00714">
    <property type="entry name" value="NA_DICARBOXYL_SYMP_2"/>
    <property type="match status" value="1"/>
</dbReference>
<gene>
    <name evidence="9" type="ORF">Clopa_4280</name>
</gene>
<name>R4KBF9_CLOPA</name>
<dbReference type="OrthoDB" id="9768885at2"/>
<dbReference type="RefSeq" id="WP_015617275.1">
    <property type="nucleotide sequence ID" value="NC_021182.1"/>
</dbReference>
<evidence type="ECO:0000256" key="4">
    <source>
        <dbReference type="ARBA" id="ARBA00022692"/>
    </source>
</evidence>
<protein>
    <submittedName>
        <fullName evidence="9">Na+/H+ dicarboxylate symporter</fullName>
    </submittedName>
</protein>
<evidence type="ECO:0000313" key="10">
    <source>
        <dbReference type="Proteomes" id="UP000013523"/>
    </source>
</evidence>
<keyword evidence="10" id="KW-1185">Reference proteome</keyword>
<dbReference type="PATRIC" id="fig|86416.3.peg.4289"/>
<keyword evidence="3" id="KW-1003">Cell membrane</keyword>
<feature type="transmembrane region" description="Helical" evidence="8">
    <location>
        <begin position="82"/>
        <end position="104"/>
    </location>
</feature>
<dbReference type="InterPro" id="IPR036458">
    <property type="entry name" value="Na:dicarbo_symporter_sf"/>
</dbReference>
<dbReference type="FunFam" id="1.10.3860.10:FF:000001">
    <property type="entry name" value="C4-dicarboxylate transport protein"/>
    <property type="match status" value="1"/>
</dbReference>
<dbReference type="Pfam" id="PF00375">
    <property type="entry name" value="SDF"/>
    <property type="match status" value="1"/>
</dbReference>
<dbReference type="Proteomes" id="UP000013523">
    <property type="component" value="Chromosome"/>
</dbReference>
<dbReference type="SUPFAM" id="SSF118215">
    <property type="entry name" value="Proton glutamate symport protein"/>
    <property type="match status" value="1"/>
</dbReference>
<feature type="transmembrane region" description="Helical" evidence="8">
    <location>
        <begin position="324"/>
        <end position="344"/>
    </location>
</feature>
<evidence type="ECO:0000256" key="3">
    <source>
        <dbReference type="ARBA" id="ARBA00022475"/>
    </source>
</evidence>
<keyword evidence="2" id="KW-0813">Transport</keyword>
<feature type="transmembrane region" description="Helical" evidence="8">
    <location>
        <begin position="155"/>
        <end position="172"/>
    </location>
</feature>
<dbReference type="InterPro" id="IPR001991">
    <property type="entry name" value="Na-dicarboxylate_symporter"/>
</dbReference>
<dbReference type="GO" id="GO:0005886">
    <property type="term" value="C:plasma membrane"/>
    <property type="evidence" value="ECO:0007669"/>
    <property type="project" value="UniProtKB-SubCell"/>
</dbReference>
<evidence type="ECO:0000256" key="2">
    <source>
        <dbReference type="ARBA" id="ARBA00022448"/>
    </source>
</evidence>
<keyword evidence="6 8" id="KW-1133">Transmembrane helix</keyword>
<dbReference type="EMBL" id="CP003261">
    <property type="protein sequence ID" value="AGK99001.1"/>
    <property type="molecule type" value="Genomic_DNA"/>
</dbReference>
<feature type="transmembrane region" description="Helical" evidence="8">
    <location>
        <begin position="50"/>
        <end position="70"/>
    </location>
</feature>
<reference evidence="9 10" key="1">
    <citation type="submission" date="2012-01" db="EMBL/GenBank/DDBJ databases">
        <title>Complete sequence of chromosome of Clostridium pasteurianum BC1.</title>
        <authorList>
            <consortium name="US DOE Joint Genome Institute"/>
            <person name="Lucas S."/>
            <person name="Han J."/>
            <person name="Lapidus A."/>
            <person name="Cheng J.-F."/>
            <person name="Goodwin L."/>
            <person name="Pitluck S."/>
            <person name="Peters L."/>
            <person name="Mikhailova N."/>
            <person name="Teshima H."/>
            <person name="Detter J.C."/>
            <person name="Han C."/>
            <person name="Tapia R."/>
            <person name="Land M."/>
            <person name="Hauser L."/>
            <person name="Kyrpides N."/>
            <person name="Ivanova N."/>
            <person name="Pagani I."/>
            <person name="Dunn J."/>
            <person name="Taghavi S."/>
            <person name="Francis A."/>
            <person name="van der Lelie D."/>
            <person name="Woyke T."/>
        </authorList>
    </citation>
    <scope>NUCLEOTIDE SEQUENCE [LARGE SCALE GENOMIC DNA]</scope>
    <source>
        <strain evidence="9 10">BC1</strain>
    </source>
</reference>
<dbReference type="Gene3D" id="1.10.3860.10">
    <property type="entry name" value="Sodium:dicarboxylate symporter"/>
    <property type="match status" value="1"/>
</dbReference>
<dbReference type="eggNOG" id="COG1301">
    <property type="taxonomic scope" value="Bacteria"/>
</dbReference>
<feature type="transmembrane region" description="Helical" evidence="8">
    <location>
        <begin position="356"/>
        <end position="377"/>
    </location>
</feature>
<dbReference type="GO" id="GO:0015293">
    <property type="term" value="F:symporter activity"/>
    <property type="evidence" value="ECO:0007669"/>
    <property type="project" value="UniProtKB-KW"/>
</dbReference>
<evidence type="ECO:0000256" key="8">
    <source>
        <dbReference type="SAM" id="Phobius"/>
    </source>
</evidence>
<feature type="transmembrane region" description="Helical" evidence="8">
    <location>
        <begin position="203"/>
        <end position="225"/>
    </location>
</feature>
<dbReference type="STRING" id="86416.Clopa_4280"/>
<keyword evidence="5" id="KW-0769">Symport</keyword>